<keyword evidence="2" id="KW-0131">Cell cycle</keyword>
<dbReference type="STRING" id="1069680.M7NMN0"/>
<dbReference type="HOGENOM" id="CLU_003676_2_0_1"/>
<dbReference type="InterPro" id="IPR016024">
    <property type="entry name" value="ARM-type_fold"/>
</dbReference>
<dbReference type="VEuPathDB" id="FungiDB:PNEG_01697"/>
<name>M7NMN0_PNEMU</name>
<dbReference type="SUPFAM" id="SSF48371">
    <property type="entry name" value="ARM repeat"/>
    <property type="match status" value="1"/>
</dbReference>
<dbReference type="PANTHER" id="PTHR12634:SF8">
    <property type="entry name" value="FIERY MOUNTAIN, ISOFORM D"/>
    <property type="match status" value="1"/>
</dbReference>
<accession>M7NMN0</accession>
<evidence type="ECO:0000313" key="4">
    <source>
        <dbReference type="Proteomes" id="UP000011958"/>
    </source>
</evidence>
<dbReference type="AlphaFoldDB" id="M7NMN0"/>
<comment type="caution">
    <text evidence="3">The sequence shown here is derived from an EMBL/GenBank/DDBJ whole genome shotgun (WGS) entry which is preliminary data.</text>
</comment>
<dbReference type="Proteomes" id="UP000011958">
    <property type="component" value="Unassembled WGS sequence"/>
</dbReference>
<dbReference type="OrthoDB" id="295029at2759"/>
<organism evidence="3 4">
    <name type="scientific">Pneumocystis murina (strain B123)</name>
    <name type="common">Mouse pneumocystis pneumonia agent</name>
    <name type="synonym">Pneumocystis carinii f. sp. muris</name>
    <dbReference type="NCBI Taxonomy" id="1069680"/>
    <lineage>
        <taxon>Eukaryota</taxon>
        <taxon>Fungi</taxon>
        <taxon>Dikarya</taxon>
        <taxon>Ascomycota</taxon>
        <taxon>Taphrinomycotina</taxon>
        <taxon>Pneumocystomycetes</taxon>
        <taxon>Pneumocystaceae</taxon>
        <taxon>Pneumocystis</taxon>
    </lineage>
</organism>
<dbReference type="GO" id="GO:0005829">
    <property type="term" value="C:cytosol"/>
    <property type="evidence" value="ECO:0007669"/>
    <property type="project" value="TreeGrafter"/>
</dbReference>
<gene>
    <name evidence="3" type="ORF">PNEG_01697</name>
</gene>
<comment type="similarity">
    <text evidence="1">Belongs to the SAPS family.</text>
</comment>
<evidence type="ECO:0000256" key="1">
    <source>
        <dbReference type="ARBA" id="ARBA00006180"/>
    </source>
</evidence>
<dbReference type="PANTHER" id="PTHR12634">
    <property type="entry name" value="SIT4 YEAST -ASSOCIATING PROTEIN-RELATED"/>
    <property type="match status" value="1"/>
</dbReference>
<dbReference type="RefSeq" id="XP_007873660.1">
    <property type="nucleotide sequence ID" value="XM_007875469.1"/>
</dbReference>
<evidence type="ECO:0000256" key="2">
    <source>
        <dbReference type="ARBA" id="ARBA00023306"/>
    </source>
</evidence>
<dbReference type="GO" id="GO:0072542">
    <property type="term" value="F:protein phosphatase activator activity"/>
    <property type="evidence" value="ECO:0007669"/>
    <property type="project" value="EnsemblFungi"/>
</dbReference>
<dbReference type="OMA" id="ECKSHNP"/>
<dbReference type="Pfam" id="PF04499">
    <property type="entry name" value="SAPS"/>
    <property type="match status" value="1"/>
</dbReference>
<evidence type="ECO:0000313" key="3">
    <source>
        <dbReference type="EMBL" id="EMR09938.1"/>
    </source>
</evidence>
<dbReference type="eggNOG" id="KOG2073">
    <property type="taxonomic scope" value="Eukaryota"/>
</dbReference>
<dbReference type="EMBL" id="AFWA02000008">
    <property type="protein sequence ID" value="EMR09938.1"/>
    <property type="molecule type" value="Genomic_DNA"/>
</dbReference>
<dbReference type="GO" id="GO:1905560">
    <property type="term" value="P:negative regulation of kinetochore assembly"/>
    <property type="evidence" value="ECO:0007669"/>
    <property type="project" value="EnsemblFungi"/>
</dbReference>
<sequence length="917" mass="106092">MFWRLGGFGFASASVIDSLLEKAPDVTLEEILDEEELLQECKSHNPKLIEYLREPDVLRKLLKYIITEDLDEKVKQKYPYIACEVLSCEIWSICETIMENKMLLFEFWEFLERPGPLDPLQASYFSKVNEQFFEKKTEEMILFIQSIPNIVFKILNHIETSAITDLLLKIISIEQNDLGVINWLQNESLIPYLLSKMNPHVDPSTQTAAADLLKEIIAISSSSENQRSIGSNALLRELVSKESIEILVKFMFDTEAPFSSSSLINSTSVIIELIRKNNSDYNRVSFFDISFAKNTSGEKGPIYLGNMLKILASHIPDFQKILLDPRMPKDEIEIAYDKIKPLGIERLRICELYAELLHCSNIILLNKPENGPKIMKKDELCDKTEENLQNTKIAGGSDISENLETYEVFNTEQVFSWENLSFKYIDSNEVLENKEHLLDKNSSIEDIFLEKITKIKSPIPENDFDNYSSELNSKESETNNTLVNHLNNNNNNDLRKEDVESDENLGHFENSYDALNIPLQNNLSDEKYCADINEITVVHDNTDTIFELDVSDYLKIQFIEHKVLSTLLDMFFIFPWNNFLHIVVYDIIQQVFNGPMDEKYCSALAIDLFSQGKICEKIIQGQRDNDNAVSKPCGVRLGYMGHLTLIAEEVIKFTKRYSHTISSIIAEKVLSTQWIDYVEDSLAKTREKDNAILGGIRPHHLSLHSVTDFDDHGLQDFISDVTDIDYDDDDDDDDDLNRRINLFGIQDINDKHSITDMDDDRDLKHDQFSRYINQQSIDKFSNNYGRPDNDKEDISWIEENEAFKNNQITSDLNPSQCQEITDEEFVNKPLNDIFEQKIYNEYQENYIDKNTIVDSFLILGEKQEKIDNNYGNFNNKSDLNSDNHIQDLDYRLLDSITISEQEIQDKYYNTTEKISKL</sequence>
<dbReference type="GO" id="GO:0019903">
    <property type="term" value="F:protein phosphatase binding"/>
    <property type="evidence" value="ECO:0007669"/>
    <property type="project" value="InterPro"/>
</dbReference>
<proteinExistence type="inferred from homology"/>
<dbReference type="GO" id="GO:0005654">
    <property type="term" value="C:nucleoplasm"/>
    <property type="evidence" value="ECO:0007669"/>
    <property type="project" value="EnsemblFungi"/>
</dbReference>
<evidence type="ECO:0008006" key="5">
    <source>
        <dbReference type="Google" id="ProtNLM"/>
    </source>
</evidence>
<dbReference type="GeneID" id="19895391"/>
<dbReference type="GO" id="GO:0000785">
    <property type="term" value="C:chromatin"/>
    <property type="evidence" value="ECO:0007669"/>
    <property type="project" value="EnsemblFungi"/>
</dbReference>
<protein>
    <recommendedName>
        <fullName evidence="5">SIT4 phosphatase-associated protein</fullName>
    </recommendedName>
</protein>
<reference evidence="4" key="1">
    <citation type="journal article" date="2016" name="Nat. Commun.">
        <title>Genome analysis of three Pneumocystis species reveals adaptation mechanisms to life exclusively in mammalian hosts.</title>
        <authorList>
            <person name="Ma L."/>
            <person name="Chen Z."/>
            <person name="Huang D.W."/>
            <person name="Kutty G."/>
            <person name="Ishihara M."/>
            <person name="Wang H."/>
            <person name="Abouelleil A."/>
            <person name="Bishop L."/>
            <person name="Davey E."/>
            <person name="Deng R."/>
            <person name="Deng X."/>
            <person name="Fan L."/>
            <person name="Fantoni G."/>
            <person name="Fitzgerald M."/>
            <person name="Gogineni E."/>
            <person name="Goldberg J.M."/>
            <person name="Handley G."/>
            <person name="Hu X."/>
            <person name="Huber C."/>
            <person name="Jiao X."/>
            <person name="Jones K."/>
            <person name="Levin J.Z."/>
            <person name="Liu Y."/>
            <person name="Macdonald P."/>
            <person name="Melnikov A."/>
            <person name="Raley C."/>
            <person name="Sassi M."/>
            <person name="Sherman B.T."/>
            <person name="Song X."/>
            <person name="Sykes S."/>
            <person name="Tran B."/>
            <person name="Walsh L."/>
            <person name="Xia Y."/>
            <person name="Yang J."/>
            <person name="Young S."/>
            <person name="Zeng Q."/>
            <person name="Zheng X."/>
            <person name="Stephens R."/>
            <person name="Nusbaum C."/>
            <person name="Birren B.W."/>
            <person name="Azadi P."/>
            <person name="Lempicki R.A."/>
            <person name="Cuomo C.A."/>
            <person name="Kovacs J.A."/>
        </authorList>
    </citation>
    <scope>NUCLEOTIDE SEQUENCE [LARGE SCALE GENOMIC DNA]</scope>
    <source>
        <strain evidence="4">B123</strain>
    </source>
</reference>
<dbReference type="GO" id="GO:0008287">
    <property type="term" value="C:protein serine/threonine phosphatase complex"/>
    <property type="evidence" value="ECO:0007669"/>
    <property type="project" value="EnsemblFungi"/>
</dbReference>
<keyword evidence="4" id="KW-1185">Reference proteome</keyword>
<dbReference type="InterPro" id="IPR007587">
    <property type="entry name" value="SAPS"/>
</dbReference>